<reference evidence="2 3" key="1">
    <citation type="submission" date="2019-05" db="EMBL/GenBank/DDBJ databases">
        <title>Another draft genome of Portunus trituberculatus and its Hox gene families provides insights of decapod evolution.</title>
        <authorList>
            <person name="Jeong J.-H."/>
            <person name="Song I."/>
            <person name="Kim S."/>
            <person name="Choi T."/>
            <person name="Kim D."/>
            <person name="Ryu S."/>
            <person name="Kim W."/>
        </authorList>
    </citation>
    <scope>NUCLEOTIDE SEQUENCE [LARGE SCALE GENOMIC DNA]</scope>
    <source>
        <tissue evidence="2">Muscle</tissue>
    </source>
</reference>
<dbReference type="EMBL" id="VSRR010019912">
    <property type="protein sequence ID" value="MPC62650.1"/>
    <property type="molecule type" value="Genomic_DNA"/>
</dbReference>
<proteinExistence type="predicted"/>
<evidence type="ECO:0000256" key="1">
    <source>
        <dbReference type="SAM" id="Phobius"/>
    </source>
</evidence>
<keyword evidence="1" id="KW-0472">Membrane</keyword>
<accession>A0A5B7GRM6</accession>
<gene>
    <name evidence="2" type="ORF">E2C01_056739</name>
</gene>
<feature type="transmembrane region" description="Helical" evidence="1">
    <location>
        <begin position="55"/>
        <end position="74"/>
    </location>
</feature>
<evidence type="ECO:0000313" key="2">
    <source>
        <dbReference type="EMBL" id="MPC62650.1"/>
    </source>
</evidence>
<dbReference type="AlphaFoldDB" id="A0A5B7GRM6"/>
<evidence type="ECO:0000313" key="3">
    <source>
        <dbReference type="Proteomes" id="UP000324222"/>
    </source>
</evidence>
<name>A0A5B7GRM6_PORTR</name>
<keyword evidence="1" id="KW-0812">Transmembrane</keyword>
<sequence>MEIRLINSVISERSPGKSKTFKDESVNITYGKLNGLHLAIFVQHTRNYACPLINLYNLFVIFLYCYFLCSVRIFKHYLSS</sequence>
<dbReference type="Proteomes" id="UP000324222">
    <property type="component" value="Unassembled WGS sequence"/>
</dbReference>
<keyword evidence="1" id="KW-1133">Transmembrane helix</keyword>
<protein>
    <submittedName>
        <fullName evidence="2">Uncharacterized protein</fullName>
    </submittedName>
</protein>
<organism evidence="2 3">
    <name type="scientific">Portunus trituberculatus</name>
    <name type="common">Swimming crab</name>
    <name type="synonym">Neptunus trituberculatus</name>
    <dbReference type="NCBI Taxonomy" id="210409"/>
    <lineage>
        <taxon>Eukaryota</taxon>
        <taxon>Metazoa</taxon>
        <taxon>Ecdysozoa</taxon>
        <taxon>Arthropoda</taxon>
        <taxon>Crustacea</taxon>
        <taxon>Multicrustacea</taxon>
        <taxon>Malacostraca</taxon>
        <taxon>Eumalacostraca</taxon>
        <taxon>Eucarida</taxon>
        <taxon>Decapoda</taxon>
        <taxon>Pleocyemata</taxon>
        <taxon>Brachyura</taxon>
        <taxon>Eubrachyura</taxon>
        <taxon>Portunoidea</taxon>
        <taxon>Portunidae</taxon>
        <taxon>Portuninae</taxon>
        <taxon>Portunus</taxon>
    </lineage>
</organism>
<comment type="caution">
    <text evidence="2">The sequence shown here is derived from an EMBL/GenBank/DDBJ whole genome shotgun (WGS) entry which is preliminary data.</text>
</comment>
<keyword evidence="3" id="KW-1185">Reference proteome</keyword>